<dbReference type="EMBL" id="REGR01000014">
    <property type="protein sequence ID" value="RXZ42708.1"/>
    <property type="molecule type" value="Genomic_DNA"/>
</dbReference>
<accession>A0ABY0FE06</accession>
<dbReference type="Proteomes" id="UP000290682">
    <property type="component" value="Unassembled WGS sequence"/>
</dbReference>
<protein>
    <submittedName>
        <fullName evidence="1">HK97 gp10 family phage protein</fullName>
    </submittedName>
</protein>
<sequence>MARKSQAKLYDQASVSCSLDDSIDQGLDELAARIENALRPAAHAAAVVLYEEIRQRVPVESGQLKSAIYRWHDEQRSTPGRQIYTVGVNKRRAPHWHNVEYGHWRVNKFRLIGGKWVPTRERLAQPVWVPGKPYIRPAFDAKIGAALAAAKRRLAEKLKDPDS</sequence>
<dbReference type="Pfam" id="PF04883">
    <property type="entry name" value="HK97-gp10_like"/>
    <property type="match status" value="1"/>
</dbReference>
<reference evidence="1 2" key="1">
    <citation type="submission" date="2018-10" db="EMBL/GenBank/DDBJ databases">
        <title>Draft genome of Fastidiocella sp. strain 375T, a bacterium isolated from a karstic cave dripping water.</title>
        <authorList>
            <person name="Coelho C."/>
            <person name="Verissimo A."/>
            <person name="Tiago I."/>
        </authorList>
    </citation>
    <scope>NUCLEOTIDE SEQUENCE [LARGE SCALE GENOMIC DNA]</scope>
    <source>
        <strain evidence="1 2">CAVE-375</strain>
    </source>
</reference>
<evidence type="ECO:0000313" key="2">
    <source>
        <dbReference type="Proteomes" id="UP000290682"/>
    </source>
</evidence>
<gene>
    <name evidence="1" type="ORF">EBB06_12505</name>
</gene>
<name>A0ABY0FE06_9NEIS</name>
<dbReference type="RefSeq" id="WP_129213498.1">
    <property type="nucleotide sequence ID" value="NZ_REGR01000014.1"/>
</dbReference>
<comment type="caution">
    <text evidence="1">The sequence shown here is derived from an EMBL/GenBank/DDBJ whole genome shotgun (WGS) entry which is preliminary data.</text>
</comment>
<evidence type="ECO:0000313" key="1">
    <source>
        <dbReference type="EMBL" id="RXZ42708.1"/>
    </source>
</evidence>
<dbReference type="InterPro" id="IPR010064">
    <property type="entry name" value="HK97-gp10_tail"/>
</dbReference>
<dbReference type="NCBIfam" id="TIGR01725">
    <property type="entry name" value="phge_HK97_gp10"/>
    <property type="match status" value="1"/>
</dbReference>
<keyword evidence="2" id="KW-1185">Reference proteome</keyword>
<organism evidence="1 2">
    <name type="scientific">Crenobacter cavernae</name>
    <dbReference type="NCBI Taxonomy" id="2290923"/>
    <lineage>
        <taxon>Bacteria</taxon>
        <taxon>Pseudomonadati</taxon>
        <taxon>Pseudomonadota</taxon>
        <taxon>Betaproteobacteria</taxon>
        <taxon>Neisseriales</taxon>
        <taxon>Neisseriaceae</taxon>
        <taxon>Crenobacter</taxon>
    </lineage>
</organism>
<proteinExistence type="predicted"/>